<evidence type="ECO:0000256" key="12">
    <source>
        <dbReference type="HAMAP-Rule" id="MF_02120"/>
    </source>
</evidence>
<evidence type="ECO:0000259" key="16">
    <source>
        <dbReference type="Pfam" id="PF02784"/>
    </source>
</evidence>
<evidence type="ECO:0000313" key="18">
    <source>
        <dbReference type="Proteomes" id="UP000183104"/>
    </source>
</evidence>
<dbReference type="PATRIC" id="fig|381306.5.peg.2312"/>
<dbReference type="GO" id="GO:0030170">
    <property type="term" value="F:pyridoxal phosphate binding"/>
    <property type="evidence" value="ECO:0007669"/>
    <property type="project" value="UniProtKB-UniRule"/>
</dbReference>
<organism evidence="17 18">
    <name type="scientific">Thiohalorhabdus denitrificans</name>
    <dbReference type="NCBI Taxonomy" id="381306"/>
    <lineage>
        <taxon>Bacteria</taxon>
        <taxon>Pseudomonadati</taxon>
        <taxon>Pseudomonadota</taxon>
        <taxon>Gammaproteobacteria</taxon>
        <taxon>Thiohalorhabdales</taxon>
        <taxon>Thiohalorhabdaceae</taxon>
        <taxon>Thiohalorhabdus</taxon>
    </lineage>
</organism>
<evidence type="ECO:0000256" key="10">
    <source>
        <dbReference type="ARBA" id="ARBA00066427"/>
    </source>
</evidence>
<dbReference type="FunFam" id="2.40.37.10:FF:000003">
    <property type="entry name" value="Diaminopimelate decarboxylase"/>
    <property type="match status" value="1"/>
</dbReference>
<evidence type="ECO:0000256" key="5">
    <source>
        <dbReference type="ARBA" id="ARBA00023154"/>
    </source>
</evidence>
<dbReference type="InterPro" id="IPR022657">
    <property type="entry name" value="De-COase2_CS"/>
</dbReference>
<dbReference type="InterPro" id="IPR022644">
    <property type="entry name" value="De-COase2_N"/>
</dbReference>
<evidence type="ECO:0000256" key="13">
    <source>
        <dbReference type="PIRSR" id="PIRSR600183-50"/>
    </source>
</evidence>
<dbReference type="HAMAP" id="MF_02120">
    <property type="entry name" value="LysA"/>
    <property type="match status" value="1"/>
</dbReference>
<keyword evidence="2 12" id="KW-0028">Amino-acid biosynthesis</keyword>
<dbReference type="Proteomes" id="UP000183104">
    <property type="component" value="Unassembled WGS sequence"/>
</dbReference>
<comment type="catalytic activity">
    <reaction evidence="7 12 14">
        <text>meso-2,6-diaminopimelate + H(+) = L-lysine + CO2</text>
        <dbReference type="Rhea" id="RHEA:15101"/>
        <dbReference type="ChEBI" id="CHEBI:15378"/>
        <dbReference type="ChEBI" id="CHEBI:16526"/>
        <dbReference type="ChEBI" id="CHEBI:32551"/>
        <dbReference type="ChEBI" id="CHEBI:57791"/>
        <dbReference type="EC" id="4.1.1.20"/>
    </reaction>
</comment>
<dbReference type="PRINTS" id="PR01181">
    <property type="entry name" value="DAPDCRBXLASE"/>
</dbReference>
<dbReference type="SUPFAM" id="SSF51419">
    <property type="entry name" value="PLP-binding barrel"/>
    <property type="match status" value="1"/>
</dbReference>
<comment type="pathway">
    <text evidence="8 12 14">Amino-acid biosynthesis; L-lysine biosynthesis via DAP pathway; L-lysine from DL-2,6-diaminopimelate: step 1/1.</text>
</comment>
<feature type="binding site" evidence="12">
    <location>
        <position position="239"/>
    </location>
    <ligand>
        <name>pyridoxal 5'-phosphate</name>
        <dbReference type="ChEBI" id="CHEBI:597326"/>
    </ligand>
</feature>
<evidence type="ECO:0000256" key="1">
    <source>
        <dbReference type="ARBA" id="ARBA00001933"/>
    </source>
</evidence>
<evidence type="ECO:0000256" key="8">
    <source>
        <dbReference type="ARBA" id="ARBA00060643"/>
    </source>
</evidence>
<dbReference type="GO" id="GO:0008836">
    <property type="term" value="F:diaminopimelate decarboxylase activity"/>
    <property type="evidence" value="ECO:0007669"/>
    <property type="project" value="UniProtKB-UniRule"/>
</dbReference>
<keyword evidence="4 12" id="KW-0663">Pyridoxal phosphate</keyword>
<feature type="binding site" evidence="12">
    <location>
        <position position="316"/>
    </location>
    <ligand>
        <name>substrate</name>
    </ligand>
</feature>
<dbReference type="STRING" id="381306.AN478_05595"/>
<evidence type="ECO:0000259" key="15">
    <source>
        <dbReference type="Pfam" id="PF00278"/>
    </source>
</evidence>
<dbReference type="FunFam" id="3.20.20.10:FF:000003">
    <property type="entry name" value="Diaminopimelate decarboxylase"/>
    <property type="match status" value="1"/>
</dbReference>
<dbReference type="UniPathway" id="UPA00034">
    <property type="reaction ID" value="UER00027"/>
</dbReference>
<dbReference type="OrthoDB" id="9802241at2"/>
<keyword evidence="3 12" id="KW-0210">Decarboxylase</keyword>
<comment type="similarity">
    <text evidence="9 12">Belongs to the Orn/Lys/Arg decarboxylase class-II family. LysA subfamily.</text>
</comment>
<comment type="cofactor">
    <cofactor evidence="1 12 13 14">
        <name>pyridoxal 5'-phosphate</name>
        <dbReference type="ChEBI" id="CHEBI:597326"/>
    </cofactor>
</comment>
<gene>
    <name evidence="12" type="primary">lysA</name>
    <name evidence="17" type="ORF">SAMN05661077_2261</name>
</gene>
<feature type="binding site" evidence="12">
    <location>
        <position position="276"/>
    </location>
    <ligand>
        <name>substrate</name>
    </ligand>
</feature>
<feature type="domain" description="Orn/DAP/Arg decarboxylase 2 C-terminal" evidence="15">
    <location>
        <begin position="29"/>
        <end position="369"/>
    </location>
</feature>
<dbReference type="InterPro" id="IPR009006">
    <property type="entry name" value="Ala_racemase/Decarboxylase_C"/>
</dbReference>
<comment type="function">
    <text evidence="12">Specifically catalyzes the decarboxylation of meso-diaminopimelate (meso-DAP) to L-lysine.</text>
</comment>
<dbReference type="PANTHER" id="PTHR43727:SF2">
    <property type="entry name" value="GROUP IV DECARBOXYLASE"/>
    <property type="match status" value="1"/>
</dbReference>
<dbReference type="Pfam" id="PF00278">
    <property type="entry name" value="Orn_DAP_Arg_deC"/>
    <property type="match status" value="1"/>
</dbReference>
<dbReference type="InterPro" id="IPR022643">
    <property type="entry name" value="De-COase2_C"/>
</dbReference>
<dbReference type="Gene3D" id="2.40.37.10">
    <property type="entry name" value="Lyase, Ornithine Decarboxylase, Chain A, domain 1"/>
    <property type="match status" value="1"/>
</dbReference>
<dbReference type="RefSeq" id="WP_054965634.1">
    <property type="nucleotide sequence ID" value="NZ_FMUN01000006.1"/>
</dbReference>
<feature type="binding site" evidence="12">
    <location>
        <position position="371"/>
    </location>
    <ligand>
        <name>substrate</name>
    </ligand>
</feature>
<dbReference type="SUPFAM" id="SSF50621">
    <property type="entry name" value="Alanine racemase C-terminal domain-like"/>
    <property type="match status" value="1"/>
</dbReference>
<dbReference type="InterPro" id="IPR000183">
    <property type="entry name" value="Orn/DAP/Arg_de-COase"/>
</dbReference>
<dbReference type="Gene3D" id="3.20.20.10">
    <property type="entry name" value="Alanine racemase"/>
    <property type="match status" value="1"/>
</dbReference>
<dbReference type="GO" id="GO:0009089">
    <property type="term" value="P:lysine biosynthetic process via diaminopimelate"/>
    <property type="evidence" value="ECO:0007669"/>
    <property type="project" value="UniProtKB-UniRule"/>
</dbReference>
<dbReference type="EC" id="4.1.1.20" evidence="10 12"/>
<dbReference type="InterPro" id="IPR029066">
    <property type="entry name" value="PLP-binding_barrel"/>
</dbReference>
<evidence type="ECO:0000313" key="17">
    <source>
        <dbReference type="EMBL" id="SCY48565.1"/>
    </source>
</evidence>
<keyword evidence="5 12" id="KW-0457">Lysine biosynthesis</keyword>
<evidence type="ECO:0000256" key="3">
    <source>
        <dbReference type="ARBA" id="ARBA00022793"/>
    </source>
</evidence>
<dbReference type="PRINTS" id="PR01179">
    <property type="entry name" value="ODADCRBXLASE"/>
</dbReference>
<dbReference type="PANTHER" id="PTHR43727">
    <property type="entry name" value="DIAMINOPIMELATE DECARBOXYLASE"/>
    <property type="match status" value="1"/>
</dbReference>
<accession>A0A0P9GKI7</accession>
<feature type="binding site" evidence="12">
    <location>
        <position position="343"/>
    </location>
    <ligand>
        <name>substrate</name>
    </ligand>
</feature>
<reference evidence="18" key="1">
    <citation type="submission" date="2016-10" db="EMBL/GenBank/DDBJ databases">
        <authorList>
            <person name="Varghese N."/>
        </authorList>
    </citation>
    <scope>NUCLEOTIDE SEQUENCE [LARGE SCALE GENOMIC DNA]</scope>
    <source>
        <strain evidence="18">HL 19</strain>
    </source>
</reference>
<keyword evidence="6 12" id="KW-0456">Lyase</keyword>
<feature type="modified residue" description="N6-(pyridoxal phosphate)lysine" evidence="12 13">
    <location>
        <position position="60"/>
    </location>
</feature>
<feature type="domain" description="Orn/DAP/Arg decarboxylase 2 N-terminal" evidence="16">
    <location>
        <begin position="36"/>
        <end position="279"/>
    </location>
</feature>
<evidence type="ECO:0000256" key="7">
    <source>
        <dbReference type="ARBA" id="ARBA00050464"/>
    </source>
</evidence>
<dbReference type="PROSITE" id="PS00879">
    <property type="entry name" value="ODR_DC_2_2"/>
    <property type="match status" value="1"/>
</dbReference>
<keyword evidence="18" id="KW-1185">Reference proteome</keyword>
<evidence type="ECO:0000256" key="11">
    <source>
        <dbReference type="ARBA" id="ARBA00074972"/>
    </source>
</evidence>
<proteinExistence type="inferred from homology"/>
<dbReference type="Pfam" id="PF02784">
    <property type="entry name" value="Orn_Arg_deC_N"/>
    <property type="match status" value="1"/>
</dbReference>
<name>A0A0P9GKI7_9GAMM</name>
<dbReference type="InterPro" id="IPR002986">
    <property type="entry name" value="DAP_deCOOHase_LysA"/>
</dbReference>
<evidence type="ECO:0000256" key="4">
    <source>
        <dbReference type="ARBA" id="ARBA00022898"/>
    </source>
</evidence>
<feature type="binding site" evidence="12">
    <location>
        <position position="371"/>
    </location>
    <ligand>
        <name>pyridoxal 5'-phosphate</name>
        <dbReference type="ChEBI" id="CHEBI:597326"/>
    </ligand>
</feature>
<feature type="binding site" evidence="12">
    <location>
        <position position="312"/>
    </location>
    <ligand>
        <name>substrate</name>
    </ligand>
</feature>
<sequence length="423" mass="45485">MHHFHYRDGVLHAEEVPLPAIAEAVGTPFYCYSAATLRHHFRVFREPFAHRDHLVAFSAKANSNLAVLHLLGREGSGLDIVSRGEMARGLAAGIPAERMVFSGVGKRRDELEAALDAGILAFNVESVGELELLDAVAGARGQRAPVSLRVNPDVDPLTHPYIATGLRATKFGVPIGEARDLYNRAAAMPGIEVVGVDCHIGSQLTSVAPFVEALQRLQALMSALAEDGHRIQHLDLGGGLGISYLDEAPPHPEDFGRAINDQLGDWAGKLIFEPGRVIAGNAGVFVSAVLYTKDQPEKRFAVVDGAMNDLMRPALYGAEQEIRPVREGGGETEAVDVVGPICESGDFLGKDRALPRLAQGDLLAVMSAGAYGATMASNYNTRPRAPEVLVSGDRFEVVRRRETVEELYAPESIPAGGWFEQMG</sequence>
<evidence type="ECO:0000256" key="14">
    <source>
        <dbReference type="RuleBase" id="RU003738"/>
    </source>
</evidence>
<comment type="subunit">
    <text evidence="12">Homodimer.</text>
</comment>
<dbReference type="NCBIfam" id="TIGR01048">
    <property type="entry name" value="lysA"/>
    <property type="match status" value="1"/>
</dbReference>
<evidence type="ECO:0000256" key="6">
    <source>
        <dbReference type="ARBA" id="ARBA00023239"/>
    </source>
</evidence>
<dbReference type="CDD" id="cd06828">
    <property type="entry name" value="PLPDE_III_DapDC"/>
    <property type="match status" value="1"/>
</dbReference>
<evidence type="ECO:0000256" key="9">
    <source>
        <dbReference type="ARBA" id="ARBA00060983"/>
    </source>
</evidence>
<feature type="binding site" evidence="12">
    <location>
        <begin position="273"/>
        <end position="276"/>
    </location>
    <ligand>
        <name>pyridoxal 5'-phosphate</name>
        <dbReference type="ChEBI" id="CHEBI:597326"/>
    </ligand>
</feature>
<protein>
    <recommendedName>
        <fullName evidence="11 12">Diaminopimelate decarboxylase</fullName>
        <shortName evidence="12">DAP decarboxylase</shortName>
        <shortName evidence="12">DAPDC</shortName>
        <ecNumber evidence="10 12">4.1.1.20</ecNumber>
    </recommendedName>
</protein>
<dbReference type="AlphaFoldDB" id="A0A0P9GKI7"/>
<dbReference type="EMBL" id="FMUN01000006">
    <property type="protein sequence ID" value="SCY48565.1"/>
    <property type="molecule type" value="Genomic_DNA"/>
</dbReference>
<feature type="active site" description="Proton donor" evidence="13">
    <location>
        <position position="342"/>
    </location>
</feature>
<evidence type="ECO:0000256" key="2">
    <source>
        <dbReference type="ARBA" id="ARBA00022605"/>
    </source>
</evidence>